<evidence type="ECO:0000256" key="3">
    <source>
        <dbReference type="ARBA" id="ARBA00022475"/>
    </source>
</evidence>
<dbReference type="RefSeq" id="WP_129081152.1">
    <property type="nucleotide sequence ID" value="NZ_CP041070.1"/>
</dbReference>
<dbReference type="NCBIfam" id="TIGR02193">
    <property type="entry name" value="heptsyl_trn_I"/>
    <property type="match status" value="1"/>
</dbReference>
<evidence type="ECO:0000313" key="14">
    <source>
        <dbReference type="EMBL" id="RXJ64782.1"/>
    </source>
</evidence>
<evidence type="ECO:0000256" key="1">
    <source>
        <dbReference type="ARBA" id="ARBA00004515"/>
    </source>
</evidence>
<organism evidence="14 15">
    <name type="scientific">Halarcobacter anaerophilus</name>
    <dbReference type="NCBI Taxonomy" id="877500"/>
    <lineage>
        <taxon>Bacteria</taxon>
        <taxon>Pseudomonadati</taxon>
        <taxon>Campylobacterota</taxon>
        <taxon>Epsilonproteobacteria</taxon>
        <taxon>Campylobacterales</taxon>
        <taxon>Arcobacteraceae</taxon>
        <taxon>Halarcobacter</taxon>
    </lineage>
</organism>
<keyword evidence="6 14" id="KW-0808">Transferase</keyword>
<dbReference type="STRING" id="877500.GCA_000935065_02268"/>
<gene>
    <name evidence="14" type="primary">waaC</name>
    <name evidence="14" type="ORF">CRV06_02175</name>
</gene>
<evidence type="ECO:0000256" key="4">
    <source>
        <dbReference type="ARBA" id="ARBA00022519"/>
    </source>
</evidence>
<evidence type="ECO:0000313" key="15">
    <source>
        <dbReference type="Proteomes" id="UP000290191"/>
    </source>
</evidence>
<evidence type="ECO:0000256" key="5">
    <source>
        <dbReference type="ARBA" id="ARBA00022676"/>
    </source>
</evidence>
<reference evidence="14 15" key="1">
    <citation type="submission" date="2017-10" db="EMBL/GenBank/DDBJ databases">
        <title>Genomics of the genus Arcobacter.</title>
        <authorList>
            <person name="Perez-Cataluna A."/>
            <person name="Figueras M.J."/>
        </authorList>
    </citation>
    <scope>NUCLEOTIDE SEQUENCE [LARGE SCALE GENOMIC DNA]</scope>
    <source>
        <strain evidence="14 15">DSM 24636</strain>
    </source>
</reference>
<dbReference type="PANTHER" id="PTHR30160:SF19">
    <property type="entry name" value="LIPOPOLYSACCHARIDE HEPTOSYLTRANSFERASE 1"/>
    <property type="match status" value="1"/>
</dbReference>
<dbReference type="Proteomes" id="UP000290191">
    <property type="component" value="Unassembled WGS sequence"/>
</dbReference>
<comment type="catalytic activity">
    <reaction evidence="13">
        <text>an alpha-Kdo-(2-&gt;4)-alpha-Kdo-(2-&gt;6)-lipid A + ADP-L-glycero-beta-D-manno-heptose = an L-alpha-D-Hep-(1-&gt;5)-[alpha-Kdo-(2-&gt;4)]-alpha-Kdo-(2-&gt;6)-lipid A + ADP + H(+)</text>
        <dbReference type="Rhea" id="RHEA:74067"/>
        <dbReference type="ChEBI" id="CHEBI:15378"/>
        <dbReference type="ChEBI" id="CHEBI:61506"/>
        <dbReference type="ChEBI" id="CHEBI:176431"/>
        <dbReference type="ChEBI" id="CHEBI:193068"/>
        <dbReference type="ChEBI" id="CHEBI:456216"/>
        <dbReference type="EC" id="2.4.99.23"/>
    </reaction>
</comment>
<protein>
    <recommendedName>
        <fullName evidence="11">Lipopolysaccharide heptosyltransferase 1</fullName>
        <ecNumber evidence="10">2.4.99.23</ecNumber>
    </recommendedName>
    <alternativeName>
        <fullName evidence="12">ADP-heptose:lipopolysaccharide heptosyltransferase I</fullName>
    </alternativeName>
</protein>
<dbReference type="GO" id="GO:0005886">
    <property type="term" value="C:plasma membrane"/>
    <property type="evidence" value="ECO:0007669"/>
    <property type="project" value="UniProtKB-SubCell"/>
</dbReference>
<dbReference type="PANTHER" id="PTHR30160">
    <property type="entry name" value="TETRAACYLDISACCHARIDE 4'-KINASE-RELATED"/>
    <property type="match status" value="1"/>
</dbReference>
<dbReference type="OrthoDB" id="9760688at2"/>
<comment type="similarity">
    <text evidence="9">Belongs to the glycosyltransferase 9 family.</text>
</comment>
<evidence type="ECO:0000256" key="10">
    <source>
        <dbReference type="ARBA" id="ARBA00044041"/>
    </source>
</evidence>
<evidence type="ECO:0000256" key="13">
    <source>
        <dbReference type="ARBA" id="ARBA00049201"/>
    </source>
</evidence>
<dbReference type="InterPro" id="IPR002201">
    <property type="entry name" value="Glyco_trans_9"/>
</dbReference>
<dbReference type="CDD" id="cd03789">
    <property type="entry name" value="GT9_LPS_heptosyltransferase"/>
    <property type="match status" value="1"/>
</dbReference>
<keyword evidence="4" id="KW-0997">Cell inner membrane</keyword>
<keyword evidence="3" id="KW-1003">Cell membrane</keyword>
<dbReference type="EC" id="2.4.99.23" evidence="10"/>
<evidence type="ECO:0000256" key="6">
    <source>
        <dbReference type="ARBA" id="ARBA00022679"/>
    </source>
</evidence>
<evidence type="ECO:0000256" key="2">
    <source>
        <dbReference type="ARBA" id="ARBA00004713"/>
    </source>
</evidence>
<keyword evidence="8" id="KW-0472">Membrane</keyword>
<keyword evidence="15" id="KW-1185">Reference proteome</keyword>
<comment type="pathway">
    <text evidence="2">Bacterial outer membrane biogenesis; LPS core biosynthesis.</text>
</comment>
<keyword evidence="5" id="KW-0328">Glycosyltransferase</keyword>
<dbReference type="InterPro" id="IPR011908">
    <property type="entry name" value="LipoPS_heptosylTferase-I"/>
</dbReference>
<dbReference type="EMBL" id="PDKO01000001">
    <property type="protein sequence ID" value="RXJ64782.1"/>
    <property type="molecule type" value="Genomic_DNA"/>
</dbReference>
<sequence length="339" mass="38386">MKIAIVKLSAMGDIIHAMLALQFIKKSNPDIKIDWFVEEVFAPVLQNNPDIDNIYTLNLKALKNDKKKLPTEVTKVRTYSKNSYDLVIDAQGLAKSAIVSRLLGKDIAGFDRTSTREGVSSYLYKRRISSDYCKNVIERNLDVILTPLNISYTKKEILEKKPFLFFNQNSEDIEKFLSKDKKNILLIIGASWDSKIYSKEKFAKISNILDENVLIAWGSNEEKESAEFISSNSNSKVLPKLNLNDLKFLVSKMDLVIGNDTGPTHMAWALNVPSITIFGCTPGKRNTYITNINKIIESKSKVNPLKLKKEDFSINDINEEDIVKIAKELLNDKKDKGLS</sequence>
<evidence type="ECO:0000256" key="7">
    <source>
        <dbReference type="ARBA" id="ARBA00022985"/>
    </source>
</evidence>
<dbReference type="Pfam" id="PF01075">
    <property type="entry name" value="Glyco_transf_9"/>
    <property type="match status" value="1"/>
</dbReference>
<evidence type="ECO:0000256" key="9">
    <source>
        <dbReference type="ARBA" id="ARBA00043995"/>
    </source>
</evidence>
<accession>A0A4Q0Y3Q5</accession>
<dbReference type="SUPFAM" id="SSF53756">
    <property type="entry name" value="UDP-Glycosyltransferase/glycogen phosphorylase"/>
    <property type="match status" value="1"/>
</dbReference>
<name>A0A4Q0Y3Q5_9BACT</name>
<comment type="caution">
    <text evidence="14">The sequence shown here is derived from an EMBL/GenBank/DDBJ whole genome shotgun (WGS) entry which is preliminary data.</text>
</comment>
<keyword evidence="7" id="KW-0448">Lipopolysaccharide biosynthesis</keyword>
<proteinExistence type="inferred from homology"/>
<dbReference type="Gene3D" id="3.40.50.2000">
    <property type="entry name" value="Glycogen Phosphorylase B"/>
    <property type="match status" value="2"/>
</dbReference>
<evidence type="ECO:0000256" key="11">
    <source>
        <dbReference type="ARBA" id="ARBA00044190"/>
    </source>
</evidence>
<evidence type="ECO:0000256" key="12">
    <source>
        <dbReference type="ARBA" id="ARBA00044330"/>
    </source>
</evidence>
<dbReference type="GO" id="GO:0008713">
    <property type="term" value="F:ADP-heptose-lipopolysaccharide heptosyltransferase activity"/>
    <property type="evidence" value="ECO:0007669"/>
    <property type="project" value="TreeGrafter"/>
</dbReference>
<dbReference type="GO" id="GO:0009244">
    <property type="term" value="P:lipopolysaccharide core region biosynthetic process"/>
    <property type="evidence" value="ECO:0007669"/>
    <property type="project" value="InterPro"/>
</dbReference>
<dbReference type="GO" id="GO:0005829">
    <property type="term" value="C:cytosol"/>
    <property type="evidence" value="ECO:0007669"/>
    <property type="project" value="TreeGrafter"/>
</dbReference>
<comment type="subcellular location">
    <subcellularLocation>
        <location evidence="1">Cell inner membrane</location>
        <topology evidence="1">Peripheral membrane protein</topology>
        <orientation evidence="1">Cytoplasmic side</orientation>
    </subcellularLocation>
</comment>
<dbReference type="AlphaFoldDB" id="A0A4Q0Y3Q5"/>
<evidence type="ECO:0000256" key="8">
    <source>
        <dbReference type="ARBA" id="ARBA00023136"/>
    </source>
</evidence>
<dbReference type="InterPro" id="IPR051199">
    <property type="entry name" value="LPS_LOS_Heptosyltrfase"/>
</dbReference>